<dbReference type="InterPro" id="IPR015867">
    <property type="entry name" value="N-reg_PII/ATP_PRibTrfase_C"/>
</dbReference>
<dbReference type="EMBL" id="JXMW01000001">
    <property type="protein sequence ID" value="OQD59675.1"/>
    <property type="molecule type" value="Genomic_DNA"/>
</dbReference>
<dbReference type="InterPro" id="IPR011322">
    <property type="entry name" value="N-reg_PII-like_a/b"/>
</dbReference>
<dbReference type="InterPro" id="IPR002187">
    <property type="entry name" value="N-reg_PII"/>
</dbReference>
<proteinExistence type="inferred from homology"/>
<dbReference type="GO" id="GO:0005829">
    <property type="term" value="C:cytosol"/>
    <property type="evidence" value="ECO:0007669"/>
    <property type="project" value="TreeGrafter"/>
</dbReference>
<evidence type="ECO:0000256" key="4">
    <source>
        <dbReference type="ARBA" id="ARBA00023231"/>
    </source>
</evidence>
<dbReference type="InterPro" id="IPR017918">
    <property type="entry name" value="N-reg_PII_CS"/>
</dbReference>
<name>A0A1V6N4U1_METAZ</name>
<comment type="caution">
    <text evidence="6">The sequence shown here is derived from an EMBL/GenBank/DDBJ whole genome shotgun (WGS) entry which is preliminary data.</text>
</comment>
<dbReference type="PRINTS" id="PR00340">
    <property type="entry name" value="PIIGLNB"/>
</dbReference>
<accession>A0A1V6N4U1</accession>
<keyword evidence="2" id="KW-0805">Transcription regulation</keyword>
<dbReference type="PROSITE" id="PS51343">
    <property type="entry name" value="PII_GLNB_DOM"/>
    <property type="match status" value="1"/>
</dbReference>
<reference evidence="6 7" key="1">
    <citation type="submission" date="2014-12" db="EMBL/GenBank/DDBJ databases">
        <title>Genome sequence of Methanobrevibacter arboriphilicus DH1, DSM1125.</title>
        <authorList>
            <person name="Poehlein A."/>
            <person name="Thauer R.K."/>
            <person name="Seedorf H."/>
            <person name="Daniel R."/>
        </authorList>
    </citation>
    <scope>NUCLEOTIDE SEQUENCE [LARGE SCALE GENOMIC DNA]</scope>
    <source>
        <strain evidence="6 7">DH1</strain>
    </source>
</reference>
<evidence type="ECO:0000256" key="5">
    <source>
        <dbReference type="RuleBase" id="RU003936"/>
    </source>
</evidence>
<dbReference type="PANTHER" id="PTHR30115">
    <property type="entry name" value="NITROGEN REGULATORY PROTEIN P-II"/>
    <property type="match status" value="1"/>
</dbReference>
<evidence type="ECO:0000313" key="6">
    <source>
        <dbReference type="EMBL" id="OQD59675.1"/>
    </source>
</evidence>
<comment type="similarity">
    <text evidence="5">Belongs to the P(II) protein family.</text>
</comment>
<evidence type="ECO:0000256" key="3">
    <source>
        <dbReference type="ARBA" id="ARBA00023163"/>
    </source>
</evidence>
<evidence type="ECO:0000313" key="7">
    <source>
        <dbReference type="Proteomes" id="UP000191661"/>
    </source>
</evidence>
<sequence length="122" mass="13668">MKEILAIIRPGMISKTKQVLDALGYPSITATSVVGRGKQKSFIDEVKVIKNNEGLHSYNDQMRYVPKRLLMLVIPDEDVNLVVEALMKVNHTGNYGDGKIFICPIENSVRVRNKEEGLEAIL</sequence>
<dbReference type="RefSeq" id="WP_080459313.1">
    <property type="nucleotide sequence ID" value="NZ_BBET01000045.1"/>
</dbReference>
<dbReference type="Pfam" id="PF00543">
    <property type="entry name" value="P-II"/>
    <property type="match status" value="1"/>
</dbReference>
<dbReference type="Proteomes" id="UP000191661">
    <property type="component" value="Unassembled WGS sequence"/>
</dbReference>
<protein>
    <submittedName>
        <fullName evidence="6">Nitrogen fixation regulatory protein</fullName>
    </submittedName>
</protein>
<dbReference type="PROSITE" id="PS00638">
    <property type="entry name" value="PII_GLNB_CTER"/>
    <property type="match status" value="1"/>
</dbReference>
<keyword evidence="3" id="KW-0804">Transcription</keyword>
<dbReference type="SMART" id="SM00938">
    <property type="entry name" value="P-II"/>
    <property type="match status" value="1"/>
</dbReference>
<dbReference type="PANTHER" id="PTHR30115:SF11">
    <property type="entry name" value="NITROGEN REGULATORY PROTEIN P-II HOMOLOG"/>
    <property type="match status" value="1"/>
</dbReference>
<keyword evidence="4" id="KW-0535">Nitrogen fixation</keyword>
<dbReference type="OrthoDB" id="10960at2157"/>
<dbReference type="SUPFAM" id="SSF54913">
    <property type="entry name" value="GlnB-like"/>
    <property type="match status" value="1"/>
</dbReference>
<organism evidence="6 7">
    <name type="scientific">Methanobrevibacter arboriphilus JCM 13429 = DSM 1125</name>
    <dbReference type="NCBI Taxonomy" id="1300164"/>
    <lineage>
        <taxon>Archaea</taxon>
        <taxon>Methanobacteriati</taxon>
        <taxon>Methanobacteriota</taxon>
        <taxon>Methanomada group</taxon>
        <taxon>Methanobacteria</taxon>
        <taxon>Methanobacteriales</taxon>
        <taxon>Methanobacteriaceae</taxon>
        <taxon>Methanobrevibacter</taxon>
    </lineage>
</organism>
<keyword evidence="7" id="KW-1185">Reference proteome</keyword>
<comment type="function">
    <text evidence="1">Could be involved in the regulation of nitrogen fixation.</text>
</comment>
<evidence type="ECO:0000256" key="1">
    <source>
        <dbReference type="ARBA" id="ARBA00002440"/>
    </source>
</evidence>
<dbReference type="GO" id="GO:0030234">
    <property type="term" value="F:enzyme regulator activity"/>
    <property type="evidence" value="ECO:0007669"/>
    <property type="project" value="InterPro"/>
</dbReference>
<dbReference type="GO" id="GO:0006808">
    <property type="term" value="P:regulation of nitrogen utilization"/>
    <property type="evidence" value="ECO:0007669"/>
    <property type="project" value="InterPro"/>
</dbReference>
<evidence type="ECO:0000256" key="2">
    <source>
        <dbReference type="ARBA" id="ARBA00023015"/>
    </source>
</evidence>
<dbReference type="Gene3D" id="3.30.70.120">
    <property type="match status" value="1"/>
</dbReference>
<dbReference type="AlphaFoldDB" id="A0A1V6N4U1"/>
<dbReference type="GO" id="GO:0005524">
    <property type="term" value="F:ATP binding"/>
    <property type="evidence" value="ECO:0007669"/>
    <property type="project" value="TreeGrafter"/>
</dbReference>
<gene>
    <name evidence="6" type="primary">nifI2</name>
    <name evidence="6" type="ORF">MBBAR_1c00710</name>
</gene>